<sequence>MAEKQAEKIKIKIGSTAARQVCASLVITLAVYAAYSGDWVGPNALVALQAFLHLLATCALFGMQAWVSFFGGLALFRALPRKYFGMAQEAQFPVYFRIGFFLSFFLFFSCYIVPKARQLQIKMYSMEGASAEVNMGSNVPKEIQNIPRYAELRKEFGKLHGVSILLNMLSLLIITCHVFYLSRGLKL</sequence>
<dbReference type="Proteomes" id="UP000014760">
    <property type="component" value="Unassembled WGS sequence"/>
</dbReference>
<keyword evidence="3 5" id="KW-1133">Transmembrane helix</keyword>
<evidence type="ECO:0000313" key="7">
    <source>
        <dbReference type="EMBL" id="ELT99983.1"/>
    </source>
</evidence>
<keyword evidence="9" id="KW-1185">Reference proteome</keyword>
<dbReference type="OMA" id="FGQVQSK"/>
<evidence type="ECO:0000256" key="5">
    <source>
        <dbReference type="SAM" id="Phobius"/>
    </source>
</evidence>
<evidence type="ECO:0000256" key="2">
    <source>
        <dbReference type="ARBA" id="ARBA00022692"/>
    </source>
</evidence>
<reference evidence="7 9" key="2">
    <citation type="journal article" date="2013" name="Nature">
        <title>Insights into bilaterian evolution from three spiralian genomes.</title>
        <authorList>
            <person name="Simakov O."/>
            <person name="Marletaz F."/>
            <person name="Cho S.J."/>
            <person name="Edsinger-Gonzales E."/>
            <person name="Havlak P."/>
            <person name="Hellsten U."/>
            <person name="Kuo D.H."/>
            <person name="Larsson T."/>
            <person name="Lv J."/>
            <person name="Arendt D."/>
            <person name="Savage R."/>
            <person name="Osoegawa K."/>
            <person name="de Jong P."/>
            <person name="Grimwood J."/>
            <person name="Chapman J.A."/>
            <person name="Shapiro H."/>
            <person name="Aerts A."/>
            <person name="Otillar R.P."/>
            <person name="Terry A.Y."/>
            <person name="Boore J.L."/>
            <person name="Grigoriev I.V."/>
            <person name="Lindberg D.R."/>
            <person name="Seaver E.C."/>
            <person name="Weisblat D.A."/>
            <person name="Putnam N.H."/>
            <person name="Rokhsar D.S."/>
        </authorList>
    </citation>
    <scope>NUCLEOTIDE SEQUENCE</scope>
    <source>
        <strain evidence="7 9">I ESC-2004</strain>
    </source>
</reference>
<dbReference type="EnsemblMetazoa" id="CapteT212605">
    <property type="protein sequence ID" value="CapteP212605"/>
    <property type="gene ID" value="CapteG212605"/>
</dbReference>
<dbReference type="Pfam" id="PF13664">
    <property type="entry name" value="DUF4149"/>
    <property type="match status" value="1"/>
</dbReference>
<evidence type="ECO:0000259" key="6">
    <source>
        <dbReference type="Pfam" id="PF13664"/>
    </source>
</evidence>
<keyword evidence="2 5" id="KW-0812">Transmembrane</keyword>
<dbReference type="STRING" id="283909.R7U196"/>
<dbReference type="OrthoDB" id="1641132at2759"/>
<feature type="domain" description="TMEM205-like" evidence="6">
    <location>
        <begin position="56"/>
        <end position="114"/>
    </location>
</feature>
<organism evidence="7">
    <name type="scientific">Capitella teleta</name>
    <name type="common">Polychaete worm</name>
    <dbReference type="NCBI Taxonomy" id="283909"/>
    <lineage>
        <taxon>Eukaryota</taxon>
        <taxon>Metazoa</taxon>
        <taxon>Spiralia</taxon>
        <taxon>Lophotrochozoa</taxon>
        <taxon>Annelida</taxon>
        <taxon>Polychaeta</taxon>
        <taxon>Sedentaria</taxon>
        <taxon>Scolecida</taxon>
        <taxon>Capitellidae</taxon>
        <taxon>Capitella</taxon>
    </lineage>
</organism>
<dbReference type="InterPro" id="IPR025423">
    <property type="entry name" value="TMEM205-like"/>
</dbReference>
<feature type="transmembrane region" description="Helical" evidence="5">
    <location>
        <begin position="159"/>
        <end position="181"/>
    </location>
</feature>
<dbReference type="PANTHER" id="PTHR23241:SF102">
    <property type="entry name" value="LD23009P"/>
    <property type="match status" value="1"/>
</dbReference>
<evidence type="ECO:0000256" key="4">
    <source>
        <dbReference type="ARBA" id="ARBA00023136"/>
    </source>
</evidence>
<gene>
    <name evidence="7" type="ORF">CAPTEDRAFT_212605</name>
</gene>
<comment type="subcellular location">
    <subcellularLocation>
        <location evidence="1">Membrane</location>
    </subcellularLocation>
</comment>
<dbReference type="GO" id="GO:0016020">
    <property type="term" value="C:membrane"/>
    <property type="evidence" value="ECO:0007669"/>
    <property type="project" value="UniProtKB-SubCell"/>
</dbReference>
<evidence type="ECO:0000256" key="1">
    <source>
        <dbReference type="ARBA" id="ARBA00004370"/>
    </source>
</evidence>
<accession>R7U196</accession>
<feature type="transmembrane region" description="Helical" evidence="5">
    <location>
        <begin position="94"/>
        <end position="114"/>
    </location>
</feature>
<proteinExistence type="predicted"/>
<reference evidence="8" key="3">
    <citation type="submission" date="2015-06" db="UniProtKB">
        <authorList>
            <consortium name="EnsemblMetazoa"/>
        </authorList>
    </citation>
    <scope>IDENTIFICATION</scope>
</reference>
<dbReference type="HOGENOM" id="CLU_094297_2_0_1"/>
<keyword evidence="4 5" id="KW-0472">Membrane</keyword>
<reference evidence="9" key="1">
    <citation type="submission" date="2012-12" db="EMBL/GenBank/DDBJ databases">
        <authorList>
            <person name="Hellsten U."/>
            <person name="Grimwood J."/>
            <person name="Chapman J.A."/>
            <person name="Shapiro H."/>
            <person name="Aerts A."/>
            <person name="Otillar R.P."/>
            <person name="Terry A.Y."/>
            <person name="Boore J.L."/>
            <person name="Simakov O."/>
            <person name="Marletaz F."/>
            <person name="Cho S.-J."/>
            <person name="Edsinger-Gonzales E."/>
            <person name="Havlak P."/>
            <person name="Kuo D.-H."/>
            <person name="Larsson T."/>
            <person name="Lv J."/>
            <person name="Arendt D."/>
            <person name="Savage R."/>
            <person name="Osoegawa K."/>
            <person name="de Jong P."/>
            <person name="Lindberg D.R."/>
            <person name="Seaver E.C."/>
            <person name="Weisblat D.A."/>
            <person name="Putnam N.H."/>
            <person name="Grigoriev I.V."/>
            <person name="Rokhsar D.S."/>
        </authorList>
    </citation>
    <scope>NUCLEOTIDE SEQUENCE</scope>
    <source>
        <strain evidence="9">I ESC-2004</strain>
    </source>
</reference>
<evidence type="ECO:0000313" key="8">
    <source>
        <dbReference type="EnsemblMetazoa" id="CapteP212605"/>
    </source>
</evidence>
<dbReference type="EMBL" id="KB306314">
    <property type="protein sequence ID" value="ELT99983.1"/>
    <property type="molecule type" value="Genomic_DNA"/>
</dbReference>
<dbReference type="EMBL" id="AMQN01009828">
    <property type="status" value="NOT_ANNOTATED_CDS"/>
    <property type="molecule type" value="Genomic_DNA"/>
</dbReference>
<dbReference type="PANTHER" id="PTHR23241">
    <property type="entry name" value="LATE EMBRYOGENESIS ABUNDANT PLANTS LEA-RELATED"/>
    <property type="match status" value="1"/>
</dbReference>
<feature type="transmembrane region" description="Helical" evidence="5">
    <location>
        <begin position="46"/>
        <end position="73"/>
    </location>
</feature>
<dbReference type="InterPro" id="IPR053009">
    <property type="entry name" value="Xanthocillin_Biosynth-Assoc"/>
</dbReference>
<feature type="transmembrane region" description="Helical" evidence="5">
    <location>
        <begin position="21"/>
        <end position="40"/>
    </location>
</feature>
<dbReference type="AlphaFoldDB" id="R7U196"/>
<name>R7U196_CAPTE</name>
<evidence type="ECO:0000256" key="3">
    <source>
        <dbReference type="ARBA" id="ARBA00022989"/>
    </source>
</evidence>
<protein>
    <recommendedName>
        <fullName evidence="6">TMEM205-like domain-containing protein</fullName>
    </recommendedName>
</protein>
<evidence type="ECO:0000313" key="9">
    <source>
        <dbReference type="Proteomes" id="UP000014760"/>
    </source>
</evidence>